<comment type="similarity">
    <text evidence="2">Belongs to the major facilitator superfamily. Sugar transporter (TC 2.A.1.1) family.</text>
</comment>
<feature type="region of interest" description="Disordered" evidence="9">
    <location>
        <begin position="574"/>
        <end position="606"/>
    </location>
</feature>
<sequence>MDPHEVVVSEKNEVVEQVTTKVDEVVNLAHDESQQRYSPWTKSMWRLYGCLWIAYLCGCLNGFDGSLMGGVNAMESYQKYFGLVFAMYNIGSIPAVFCTGPVNDLFGRRWGMFTGALVIIIGTCVQATSHNMGQFLAGRFILGFGVSFCCVSAPCYVSELAHPHWRGTLTGFYNCTWYIGSIIAGWVIVGCEYMTSTYAFRVPIWCQLISSVFVAAGVWFIPETTSLLRYANCVSGPRWLMANDRYEEAMSILAKYHGEGSASHPVVEMQLKEMAHQISTDASDKKWWDYRELFNTHSARRRLICVIAGARCCDVIGRRPLLLYSIVFCSASFLVIFGTSKLVNDDPSNTSAANASIAFIYVFGIVFSFGWTPLQSMYIAETLPTATRAKGTAMGNLASNAAGAISNYGIGPGLNAIGYYFYLVFVGWDLIEWGVMYLYFPETKDRTLEELSEVFEAKNPVKKSLEKRGANTVLNTIGLQAEPDTQEGTKKRKRGPYAVCPVSRGRLYLQYAELRSVLHVKCDGNQPCANCASAETDCVYGSEPVTKAKSDAILETVLRLEDRLSHISAQLASHPALSSPQSSDTVAPAAVSASSPQTVMTDRQPSSITGARQLVQDVRHKRNESLDNAVLSAEHTSTTESVLAWPYFDICHTLRSQYQPIFAIEQQRSKFSLATVHQLPFLDPDEAQTIIKAFQDVVNFSYPTVLATILSDVEHRILKGPNDDSIESCLALLVMALGCACKVVQSLNPDMMSSSGQDQQVIRSRLLAQTYFELYLQRLSVVHLEVSTTSTQCLFFTALFFAYLQRPLQAWSYISMTAAKCRLLLSYSSADTGVDTECLRRIFWSCFILESDYIAELAALPQTGVSDMESLVPYPAFYQTSEDDIEREHSSLYFLACVSMRRLLNRVHDLLYSPETGVAFDDARFPHIVTELDHQLEEWRECLPPFFRFTVDESKTETQHGGFLRQRYLTCRAVIYRPFLNQVLSKASHGELVGSNILDKSEICLRMCLLHILNLRAFSQTVLVDTWICSLSMASTMLLLLAASRISVLKTRLNDDVLSIGKHLFELIEPWTSVHGDQKSPSVRQSLWMISEVDALLHQAIVAMKLTSQAEGADPVLTRAVAEDKARWWQKPNLRYLYLFLFPTCMGIEITSGFDSQIINAVQIVEPWQEYFDHPKGALQGIIAAMYSLGAICSLPFIPAITQRFGRRWSIFLGSWVMVAGSILQCASVHVGMYLAARWLLGFGIPICIINGAAMLGELGYPKERPILTSLFNSSYFIGAILAAGITFGTQALAPSDWSWRCPSLLQAMPSLIQISLIFFVPESPRWLISQDRRDEAYEILVKYHAEGDRSSSLVAAEMAQIENTIKMELDSSKQTWMDLLRTAGMRKRLLIGSLLGLFTQWSGNTLISYYLNDILESIGITDSSFKAKLNIGLNCWALVNASCAALVVRRFPRRKMYLTCASSLLLVYCGWTIAQERYLSTGVLAAGHAVIFFMFLYSPCYNIGYNALTYTFLVELFPFAVRTRGMAVFQFFGRGAGFFSTFVNPIGLQNAKWKYLIMYCVWLGFEIICIYFLWPETYGRTLEELTFLFEDDALKEHQEKVTKQELEKNEATATTVEIVETKA</sequence>
<dbReference type="GO" id="GO:0008270">
    <property type="term" value="F:zinc ion binding"/>
    <property type="evidence" value="ECO:0007669"/>
    <property type="project" value="InterPro"/>
</dbReference>
<feature type="transmembrane region" description="Helical" evidence="10">
    <location>
        <begin position="202"/>
        <end position="221"/>
    </location>
</feature>
<keyword evidence="7 10" id="KW-0472">Membrane</keyword>
<reference evidence="12" key="1">
    <citation type="submission" date="2020-04" db="EMBL/GenBank/DDBJ databases">
        <title>Draft genome resource of the tomato pathogen Pseudocercospora fuligena.</title>
        <authorList>
            <person name="Zaccaron A."/>
        </authorList>
    </citation>
    <scope>NUCLEOTIDE SEQUENCE</scope>
    <source>
        <strain evidence="12">PF001</strain>
    </source>
</reference>
<feature type="transmembrane region" description="Helical" evidence="10">
    <location>
        <begin position="1305"/>
        <end position="1321"/>
    </location>
</feature>
<feature type="transmembrane region" description="Helical" evidence="10">
    <location>
        <begin position="1136"/>
        <end position="1159"/>
    </location>
</feature>
<name>A0A8H6RYI6_9PEZI</name>
<dbReference type="GO" id="GO:0003677">
    <property type="term" value="F:DNA binding"/>
    <property type="evidence" value="ECO:0007669"/>
    <property type="project" value="InterPro"/>
</dbReference>
<organism evidence="12 13">
    <name type="scientific">Pseudocercospora fuligena</name>
    <dbReference type="NCBI Taxonomy" id="685502"/>
    <lineage>
        <taxon>Eukaryota</taxon>
        <taxon>Fungi</taxon>
        <taxon>Dikarya</taxon>
        <taxon>Ascomycota</taxon>
        <taxon>Pezizomycotina</taxon>
        <taxon>Dothideomycetes</taxon>
        <taxon>Dothideomycetidae</taxon>
        <taxon>Mycosphaerellales</taxon>
        <taxon>Mycosphaerellaceae</taxon>
        <taxon>Pseudocercospora</taxon>
    </lineage>
</organism>
<dbReference type="PANTHER" id="PTHR48022:SF29">
    <property type="entry name" value="SUGAR TRANSPORTER, PUTATIVE (AFU_ORTHOLOGUE AFUA_6G14500)-RELATED"/>
    <property type="match status" value="1"/>
</dbReference>
<gene>
    <name evidence="12" type="ORF">HII31_00285</name>
</gene>
<feature type="compositionally biased region" description="Low complexity" evidence="9">
    <location>
        <begin position="586"/>
        <end position="596"/>
    </location>
</feature>
<dbReference type="InterPro" id="IPR007219">
    <property type="entry name" value="XnlR_reg_dom"/>
</dbReference>
<evidence type="ECO:0000256" key="5">
    <source>
        <dbReference type="ARBA" id="ARBA00022723"/>
    </source>
</evidence>
<evidence type="ECO:0000256" key="2">
    <source>
        <dbReference type="ARBA" id="ARBA00010992"/>
    </source>
</evidence>
<dbReference type="EMBL" id="JABCIY010000001">
    <property type="protein sequence ID" value="KAF7198546.1"/>
    <property type="molecule type" value="Genomic_DNA"/>
</dbReference>
<dbReference type="InterPro" id="IPR036259">
    <property type="entry name" value="MFS_trans_sf"/>
</dbReference>
<dbReference type="GO" id="GO:0000981">
    <property type="term" value="F:DNA-binding transcription factor activity, RNA polymerase II-specific"/>
    <property type="evidence" value="ECO:0007669"/>
    <property type="project" value="InterPro"/>
</dbReference>
<dbReference type="Pfam" id="PF04082">
    <property type="entry name" value="Fungal_trans"/>
    <property type="match status" value="1"/>
</dbReference>
<dbReference type="InterPro" id="IPR001138">
    <property type="entry name" value="Zn2Cys6_DnaBD"/>
</dbReference>
<feature type="domain" description="Major facilitator superfamily (MFS) profile" evidence="11">
    <location>
        <begin position="1141"/>
        <end position="1579"/>
    </location>
</feature>
<feature type="transmembrane region" description="Helical" evidence="10">
    <location>
        <begin position="321"/>
        <end position="340"/>
    </location>
</feature>
<feature type="domain" description="Major facilitator superfamily (MFS) profile" evidence="11">
    <location>
        <begin position="42"/>
        <end position="444"/>
    </location>
</feature>
<feature type="transmembrane region" description="Helical" evidence="10">
    <location>
        <begin position="110"/>
        <end position="129"/>
    </location>
</feature>
<feature type="transmembrane region" description="Helical" evidence="10">
    <location>
        <begin position="169"/>
        <end position="190"/>
    </location>
</feature>
<feature type="transmembrane region" description="Helical" evidence="10">
    <location>
        <begin position="1432"/>
        <end position="1450"/>
    </location>
</feature>
<dbReference type="CDD" id="cd12148">
    <property type="entry name" value="fungal_TF_MHR"/>
    <property type="match status" value="1"/>
</dbReference>
<evidence type="ECO:0000256" key="9">
    <source>
        <dbReference type="SAM" id="MobiDB-lite"/>
    </source>
</evidence>
<keyword evidence="8" id="KW-0539">Nucleus</keyword>
<keyword evidence="5" id="KW-0479">Metal-binding</keyword>
<feature type="transmembrane region" description="Helical" evidence="10">
    <location>
        <begin position="1528"/>
        <end position="1549"/>
    </location>
</feature>
<evidence type="ECO:0000256" key="10">
    <source>
        <dbReference type="SAM" id="Phobius"/>
    </source>
</evidence>
<evidence type="ECO:0000256" key="8">
    <source>
        <dbReference type="ARBA" id="ARBA00023242"/>
    </source>
</evidence>
<feature type="compositionally biased region" description="Polar residues" evidence="9">
    <location>
        <begin position="597"/>
        <end position="606"/>
    </location>
</feature>
<dbReference type="InterPro" id="IPR003663">
    <property type="entry name" value="Sugar/inositol_transpt"/>
</dbReference>
<feature type="transmembrane region" description="Helical" evidence="10">
    <location>
        <begin position="1271"/>
        <end position="1293"/>
    </location>
</feature>
<dbReference type="InterPro" id="IPR036864">
    <property type="entry name" value="Zn2-C6_fun-type_DNA-bd_sf"/>
</dbReference>
<keyword evidence="6 10" id="KW-1133">Transmembrane helix</keyword>
<accession>A0A8H6RYI6</accession>
<feature type="transmembrane region" description="Helical" evidence="10">
    <location>
        <begin position="1480"/>
        <end position="1497"/>
    </location>
</feature>
<dbReference type="Gene3D" id="4.10.240.10">
    <property type="entry name" value="Zn(2)-C6 fungal-type DNA-binding domain"/>
    <property type="match status" value="1"/>
</dbReference>
<dbReference type="SUPFAM" id="SSF103473">
    <property type="entry name" value="MFS general substrate transporter"/>
    <property type="match status" value="2"/>
</dbReference>
<dbReference type="OrthoDB" id="6133115at2759"/>
<dbReference type="InterPro" id="IPR020846">
    <property type="entry name" value="MFS_dom"/>
</dbReference>
<evidence type="ECO:0000313" key="13">
    <source>
        <dbReference type="Proteomes" id="UP000660729"/>
    </source>
</evidence>
<dbReference type="PRINTS" id="PR00171">
    <property type="entry name" value="SUGRTRNSPORT"/>
</dbReference>
<feature type="transmembrane region" description="Helical" evidence="10">
    <location>
        <begin position="352"/>
        <end position="371"/>
    </location>
</feature>
<dbReference type="GO" id="GO:0006351">
    <property type="term" value="P:DNA-templated transcription"/>
    <property type="evidence" value="ECO:0007669"/>
    <property type="project" value="InterPro"/>
</dbReference>
<dbReference type="InterPro" id="IPR005828">
    <property type="entry name" value="MFS_sugar_transport-like"/>
</dbReference>
<evidence type="ECO:0000256" key="3">
    <source>
        <dbReference type="ARBA" id="ARBA00022448"/>
    </source>
</evidence>
<comment type="subcellular location">
    <subcellularLocation>
        <location evidence="1">Membrane</location>
        <topology evidence="1">Multi-pass membrane protein</topology>
    </subcellularLocation>
</comment>
<dbReference type="GO" id="GO:0005351">
    <property type="term" value="F:carbohydrate:proton symporter activity"/>
    <property type="evidence" value="ECO:0007669"/>
    <property type="project" value="TreeGrafter"/>
</dbReference>
<keyword evidence="13" id="KW-1185">Reference proteome</keyword>
<evidence type="ECO:0000313" key="12">
    <source>
        <dbReference type="EMBL" id="KAF7198546.1"/>
    </source>
</evidence>
<feature type="transmembrane region" description="Helical" evidence="10">
    <location>
        <begin position="1390"/>
        <end position="1412"/>
    </location>
</feature>
<protein>
    <submittedName>
        <fullName evidence="12">Lactose permease</fullName>
    </submittedName>
</protein>
<feature type="compositionally biased region" description="Polar residues" evidence="9">
    <location>
        <begin position="574"/>
        <end position="585"/>
    </location>
</feature>
<dbReference type="InterPro" id="IPR050360">
    <property type="entry name" value="MFS_Sugar_Transporters"/>
</dbReference>
<feature type="transmembrane region" description="Helical" evidence="10">
    <location>
        <begin position="80"/>
        <end position="98"/>
    </location>
</feature>
<feature type="transmembrane region" description="Helical" evidence="10">
    <location>
        <begin position="135"/>
        <end position="157"/>
    </location>
</feature>
<keyword evidence="3" id="KW-0813">Transport</keyword>
<comment type="caution">
    <text evidence="12">The sequence shown here is derived from an EMBL/GenBank/DDBJ whole genome shotgun (WGS) entry which is preliminary data.</text>
</comment>
<feature type="transmembrane region" description="Helical" evidence="10">
    <location>
        <begin position="1210"/>
        <end position="1233"/>
    </location>
</feature>
<feature type="transmembrane region" description="Helical" evidence="10">
    <location>
        <begin position="1179"/>
        <end position="1198"/>
    </location>
</feature>
<dbReference type="PROSITE" id="PS50850">
    <property type="entry name" value="MFS"/>
    <property type="match status" value="2"/>
</dbReference>
<evidence type="ECO:0000256" key="6">
    <source>
        <dbReference type="ARBA" id="ARBA00022989"/>
    </source>
</evidence>
<feature type="transmembrane region" description="Helical" evidence="10">
    <location>
        <begin position="1022"/>
        <end position="1043"/>
    </location>
</feature>
<evidence type="ECO:0000256" key="7">
    <source>
        <dbReference type="ARBA" id="ARBA00023136"/>
    </source>
</evidence>
<dbReference type="Proteomes" id="UP000660729">
    <property type="component" value="Unassembled WGS sequence"/>
</dbReference>
<feature type="transmembrane region" description="Helical" evidence="10">
    <location>
        <begin position="45"/>
        <end position="68"/>
    </location>
</feature>
<proteinExistence type="inferred from homology"/>
<feature type="transmembrane region" description="Helical" evidence="10">
    <location>
        <begin position="1239"/>
        <end position="1259"/>
    </location>
</feature>
<dbReference type="Pfam" id="PF00172">
    <property type="entry name" value="Zn_clus"/>
    <property type="match status" value="1"/>
</dbReference>
<evidence type="ECO:0000256" key="4">
    <source>
        <dbReference type="ARBA" id="ARBA00022692"/>
    </source>
</evidence>
<keyword evidence="4 10" id="KW-0812">Transmembrane</keyword>
<evidence type="ECO:0000259" key="11">
    <source>
        <dbReference type="PROSITE" id="PS50850"/>
    </source>
</evidence>
<dbReference type="Gene3D" id="1.20.1250.20">
    <property type="entry name" value="MFS general substrate transporter like domains"/>
    <property type="match status" value="3"/>
</dbReference>
<feature type="transmembrane region" description="Helical" evidence="10">
    <location>
        <begin position="1556"/>
        <end position="1575"/>
    </location>
</feature>
<dbReference type="Pfam" id="PF00083">
    <property type="entry name" value="Sugar_tr"/>
    <property type="match status" value="2"/>
</dbReference>
<dbReference type="CDD" id="cd00067">
    <property type="entry name" value="GAL4"/>
    <property type="match status" value="1"/>
</dbReference>
<evidence type="ECO:0000256" key="1">
    <source>
        <dbReference type="ARBA" id="ARBA00004141"/>
    </source>
</evidence>
<dbReference type="PANTHER" id="PTHR48022">
    <property type="entry name" value="PLASTIDIC GLUCOSE TRANSPORTER 4"/>
    <property type="match status" value="1"/>
</dbReference>
<dbReference type="FunFam" id="1.20.1250.20:FF:000117">
    <property type="entry name" value="MFS hexose transporter"/>
    <property type="match status" value="1"/>
</dbReference>
<dbReference type="GO" id="GO:0016020">
    <property type="term" value="C:membrane"/>
    <property type="evidence" value="ECO:0007669"/>
    <property type="project" value="UniProtKB-SubCell"/>
</dbReference>